<feature type="compositionally biased region" description="Low complexity" evidence="1">
    <location>
        <begin position="357"/>
        <end position="366"/>
    </location>
</feature>
<organism evidence="3 4">
    <name type="scientific">Cucumis sativus</name>
    <name type="common">Cucumber</name>
    <dbReference type="NCBI Taxonomy" id="3659"/>
    <lineage>
        <taxon>Eukaryota</taxon>
        <taxon>Viridiplantae</taxon>
        <taxon>Streptophyta</taxon>
        <taxon>Embryophyta</taxon>
        <taxon>Tracheophyta</taxon>
        <taxon>Spermatophyta</taxon>
        <taxon>Magnoliopsida</taxon>
        <taxon>eudicotyledons</taxon>
        <taxon>Gunneridae</taxon>
        <taxon>Pentapetalae</taxon>
        <taxon>rosids</taxon>
        <taxon>fabids</taxon>
        <taxon>Cucurbitales</taxon>
        <taxon>Cucurbitaceae</taxon>
        <taxon>Benincaseae</taxon>
        <taxon>Cucumis</taxon>
    </lineage>
</organism>
<feature type="region of interest" description="Disordered" evidence="1">
    <location>
        <begin position="30"/>
        <end position="53"/>
    </location>
</feature>
<proteinExistence type="predicted"/>
<dbReference type="InterPro" id="IPR025558">
    <property type="entry name" value="DUF4283"/>
</dbReference>
<accession>A0A0A0KRY0</accession>
<dbReference type="STRING" id="3659.A0A0A0KRY0"/>
<evidence type="ECO:0000259" key="2">
    <source>
        <dbReference type="Pfam" id="PF14111"/>
    </source>
</evidence>
<reference evidence="3 4" key="2">
    <citation type="journal article" date="2009" name="PLoS ONE">
        <title>An integrated genetic and cytogenetic map of the cucumber genome.</title>
        <authorList>
            <person name="Ren Y."/>
            <person name="Zhang Z."/>
            <person name="Liu J."/>
            <person name="Staub J.E."/>
            <person name="Han Y."/>
            <person name="Cheng Z."/>
            <person name="Li X."/>
            <person name="Lu J."/>
            <person name="Miao H."/>
            <person name="Kang H."/>
            <person name="Xie B."/>
            <person name="Gu X."/>
            <person name="Wang X."/>
            <person name="Du Y."/>
            <person name="Jin W."/>
            <person name="Huang S."/>
        </authorList>
    </citation>
    <scope>NUCLEOTIDE SEQUENCE [LARGE SCALE GENOMIC DNA]</scope>
    <source>
        <strain evidence="4">cv. 9930</strain>
    </source>
</reference>
<dbReference type="Pfam" id="PF14111">
    <property type="entry name" value="DUF4283"/>
    <property type="match status" value="1"/>
</dbReference>
<protein>
    <recommendedName>
        <fullName evidence="2">DUF4283 domain-containing protein</fullName>
    </recommendedName>
</protein>
<dbReference type="AlphaFoldDB" id="A0A0A0KRY0"/>
<feature type="compositionally biased region" description="Low complexity" evidence="1">
    <location>
        <begin position="272"/>
        <end position="293"/>
    </location>
</feature>
<dbReference type="Proteomes" id="UP000029981">
    <property type="component" value="Chromosome 5"/>
</dbReference>
<feature type="region of interest" description="Disordered" evidence="1">
    <location>
        <begin position="357"/>
        <end position="377"/>
    </location>
</feature>
<dbReference type="PANTHER" id="PTHR31286">
    <property type="entry name" value="GLYCINE-RICH CELL WALL STRUCTURAL PROTEIN 1.8-LIKE"/>
    <property type="match status" value="1"/>
</dbReference>
<feature type="compositionally biased region" description="Polar residues" evidence="1">
    <location>
        <begin position="32"/>
        <end position="53"/>
    </location>
</feature>
<dbReference type="Gramene" id="KGN50456">
    <property type="protein sequence ID" value="KGN50456"/>
    <property type="gene ID" value="Csa_5G175800"/>
</dbReference>
<gene>
    <name evidence="3" type="ORF">Csa_5G175800</name>
</gene>
<name>A0A0A0KRY0_CUCSA</name>
<sequence length="652" mass="72162">MAPVQSKSSLSVHQSFFNDQPTSTIRKKYNIPVSSSPNSKTHHPTINLNLTPSQTARNNDEFRHSLIARVIGKNIHHENLTFRLRRHLPLTGDLNVVPLGLGFFALNFSNPFDYYEALKERPWLIPHLCIHASPWIPNFKPSKAFISFVDVWIRLPELGMEHYNREMFENIAKAIGVDLVKIDPVTERKQKCMFARICITITLSNPLIHYIHIEGSRQNIVYEGLDSLCSVCGCVDSLKHDCLNQNIPSASSGYDPHQQNPCPLQAFDPSVSSSSSSGSSSGSGSGSSSSSGSGLDSLCSVCGCVYDLKHDCLNKNNPSGSSGHELHQQNPCPWQAIDSRYSSGLGLDSKKPLIHSLPSLESSSRSKSQEKDPFPELNLKNYAKLKMGEVVENEKKTLPNLPRESAKASCPTKLALHNNGSRSPSAVEAGLTLFSTAMQRLTTVKEMINTPFGEVDVVDSWPTVYTINPTTMSLGIEFSEVPTMTGSNQTQYAISFVLNSGRENDNEVDSKAASSVPPWCSKTMLCCNFDWKDAELQIRALKDLIGLHKPSIVLIFGSKISSSDADEVVREFAFNGFYCRKPDGNNGGVWLMLSRKDVQIEGNADSPQKVFASVHFHCTLNEPELWGDTFFYASTRLMDIMMAYCGDNVNKH</sequence>
<dbReference type="EMBL" id="CM002926">
    <property type="protein sequence ID" value="KGN50456.1"/>
    <property type="molecule type" value="Genomic_DNA"/>
</dbReference>
<keyword evidence="4" id="KW-1185">Reference proteome</keyword>
<reference evidence="3 4" key="1">
    <citation type="journal article" date="2009" name="Nat. Genet.">
        <title>The genome of the cucumber, Cucumis sativus L.</title>
        <authorList>
            <person name="Huang S."/>
            <person name="Li R."/>
            <person name="Zhang Z."/>
            <person name="Li L."/>
            <person name="Gu X."/>
            <person name="Fan W."/>
            <person name="Lucas W.J."/>
            <person name="Wang X."/>
            <person name="Xie B."/>
            <person name="Ni P."/>
            <person name="Ren Y."/>
            <person name="Zhu H."/>
            <person name="Li J."/>
            <person name="Lin K."/>
            <person name="Jin W."/>
            <person name="Fei Z."/>
            <person name="Li G."/>
            <person name="Staub J."/>
            <person name="Kilian A."/>
            <person name="van der Vossen E.A."/>
            <person name="Wu Y."/>
            <person name="Guo J."/>
            <person name="He J."/>
            <person name="Jia Z."/>
            <person name="Ren Y."/>
            <person name="Tian G."/>
            <person name="Lu Y."/>
            <person name="Ruan J."/>
            <person name="Qian W."/>
            <person name="Wang M."/>
            <person name="Huang Q."/>
            <person name="Li B."/>
            <person name="Xuan Z."/>
            <person name="Cao J."/>
            <person name="Asan"/>
            <person name="Wu Z."/>
            <person name="Zhang J."/>
            <person name="Cai Q."/>
            <person name="Bai Y."/>
            <person name="Zhao B."/>
            <person name="Han Y."/>
            <person name="Li Y."/>
            <person name="Li X."/>
            <person name="Wang S."/>
            <person name="Shi Q."/>
            <person name="Liu S."/>
            <person name="Cho W.K."/>
            <person name="Kim J.Y."/>
            <person name="Xu Y."/>
            <person name="Heller-Uszynska K."/>
            <person name="Miao H."/>
            <person name="Cheng Z."/>
            <person name="Zhang S."/>
            <person name="Wu J."/>
            <person name="Yang Y."/>
            <person name="Kang H."/>
            <person name="Li M."/>
            <person name="Liang H."/>
            <person name="Ren X."/>
            <person name="Shi Z."/>
            <person name="Wen M."/>
            <person name="Jian M."/>
            <person name="Yang H."/>
            <person name="Zhang G."/>
            <person name="Yang Z."/>
            <person name="Chen R."/>
            <person name="Liu S."/>
            <person name="Li J."/>
            <person name="Ma L."/>
            <person name="Liu H."/>
            <person name="Zhou Y."/>
            <person name="Zhao J."/>
            <person name="Fang X."/>
            <person name="Li G."/>
            <person name="Fang L."/>
            <person name="Li Y."/>
            <person name="Liu D."/>
            <person name="Zheng H."/>
            <person name="Zhang Y."/>
            <person name="Qin N."/>
            <person name="Li Z."/>
            <person name="Yang G."/>
            <person name="Yang S."/>
            <person name="Bolund L."/>
            <person name="Kristiansen K."/>
            <person name="Zheng H."/>
            <person name="Li S."/>
            <person name="Zhang X."/>
            <person name="Yang H."/>
            <person name="Wang J."/>
            <person name="Sun R."/>
            <person name="Zhang B."/>
            <person name="Jiang S."/>
            <person name="Wang J."/>
            <person name="Du Y."/>
            <person name="Li S."/>
        </authorList>
    </citation>
    <scope>NUCLEOTIDE SEQUENCE [LARGE SCALE GENOMIC DNA]</scope>
    <source>
        <strain evidence="4">cv. 9930</strain>
    </source>
</reference>
<feature type="domain" description="DUF4283" evidence="2">
    <location>
        <begin position="58"/>
        <end position="142"/>
    </location>
</feature>
<evidence type="ECO:0000256" key="1">
    <source>
        <dbReference type="SAM" id="MobiDB-lite"/>
    </source>
</evidence>
<evidence type="ECO:0000313" key="3">
    <source>
        <dbReference type="EMBL" id="KGN50456.1"/>
    </source>
</evidence>
<dbReference type="OMA" id="MFARICI"/>
<dbReference type="InterPro" id="IPR040256">
    <property type="entry name" value="At4g02000-like"/>
</dbReference>
<feature type="region of interest" description="Disordered" evidence="1">
    <location>
        <begin position="265"/>
        <end position="293"/>
    </location>
</feature>
<dbReference type="PANTHER" id="PTHR31286:SF99">
    <property type="entry name" value="DUF4283 DOMAIN-CONTAINING PROTEIN"/>
    <property type="match status" value="1"/>
</dbReference>
<evidence type="ECO:0000313" key="4">
    <source>
        <dbReference type="Proteomes" id="UP000029981"/>
    </source>
</evidence>
<reference evidence="3 4" key="3">
    <citation type="journal article" date="2010" name="BMC Genomics">
        <title>Transcriptome sequencing and comparative analysis of cucumber flowers with different sex types.</title>
        <authorList>
            <person name="Guo S."/>
            <person name="Zheng Y."/>
            <person name="Joung J.G."/>
            <person name="Liu S."/>
            <person name="Zhang Z."/>
            <person name="Crasta O.R."/>
            <person name="Sobral B.W."/>
            <person name="Xu Y."/>
            <person name="Huang S."/>
            <person name="Fei Z."/>
        </authorList>
    </citation>
    <scope>NUCLEOTIDE SEQUENCE [LARGE SCALE GENOMIC DNA]</scope>
    <source>
        <strain evidence="4">cv. 9930</strain>
    </source>
</reference>
<reference evidence="3 4" key="4">
    <citation type="journal article" date="2011" name="BMC Genomics">
        <title>RNA-Seq improves annotation of protein-coding genes in the cucumber genome.</title>
        <authorList>
            <person name="Li Z."/>
            <person name="Zhang Z."/>
            <person name="Yan P."/>
            <person name="Huang S."/>
            <person name="Fei Z."/>
            <person name="Lin K."/>
        </authorList>
    </citation>
    <scope>NUCLEOTIDE SEQUENCE [LARGE SCALE GENOMIC DNA]</scope>
    <source>
        <strain evidence="4">cv. 9930</strain>
    </source>
</reference>